<evidence type="ECO:0000256" key="2">
    <source>
        <dbReference type="ARBA" id="ARBA00004174"/>
    </source>
</evidence>
<comment type="cofactor">
    <cofactor evidence="1">
        <name>heme</name>
        <dbReference type="ChEBI" id="CHEBI:30413"/>
    </cofactor>
</comment>
<dbReference type="GO" id="GO:0005789">
    <property type="term" value="C:endoplasmic reticulum membrane"/>
    <property type="evidence" value="ECO:0007669"/>
    <property type="project" value="UniProtKB-SubCell"/>
</dbReference>
<dbReference type="GO" id="GO:0005506">
    <property type="term" value="F:iron ion binding"/>
    <property type="evidence" value="ECO:0007669"/>
    <property type="project" value="InterPro"/>
</dbReference>
<proteinExistence type="inferred from homology"/>
<dbReference type="PRINTS" id="PR00385">
    <property type="entry name" value="P450"/>
</dbReference>
<keyword evidence="13" id="KW-1185">Reference proteome</keyword>
<sequence>LQEGHRNCRDSRRSRAYVLYYWRQGRDLPPGPVGLPLIGRLPWTDPKNLHLTMQKVAEKYGDITSFYLGSRLLIVLNSYQMMKEMLVDYNFAGRPRLPDPRLRHHLHGSLRTLRDFGFARAETVEMVDDRLDSIFQTLDEAATSVTPMEVLGTFILASNSIITEMTLGHRFERNDPEFLKVNALMKKLPDDGITESASVSFPIIDRLSELFGLSSSVVQNLEYLHSFIRKGIQQREKIMVDESTEPECLYDVYIQEKRKSEKAGDFETFKDFQLIRVCFEFYLAGTDTTARSMEWLLLYMAFYPEVQDRVQNELDSVIGQSRRPRMQDRTELHYTSAVIDETYRKASLAAIGVFHRSVEDATFHGYRIPSDTIIIPNVYGVHHRAEYWERPNEFYPEHFLDNKGRYRSSPYLIPFLIGRRSCVGESLAGTGCGRSWKVRQEEGRHSVWSSWNFADAGAIPEMLDDQTFAGRPQMSFMRRVTRDCGILIKEGEQWSRHRRLSLKSLRDSGFARLKTIDMIDDQLDIIFECFDRFSSSCAGAKVVNSFLLASNSVITEMTLGKRFDRNDPHFQKVNSNINDLIQLRLFQSAPFLYKAVELLVSVLPMTDARIVKADFVHNFIQEEVRKRQKIMETEGAQPRCLCDTYLLEKRKAEKAGDFETCQEDESKTQLQMEGVIEMLPKSLASLLGDNFYTVAAPAAAGLAAAYMLYSWRQGRDLPPGPVGLPVLGRLPWISRNQMHRSMMKICQQYGDISSFYLGSRLVIVVNSYPLMKEMLDSQMFSGRPQLRLFKKLTRGCGIIFTEGDVWNQQRRLSLRTLRDFGFARKRTVEMVDEQLDSMFNGFDEIAALYEPVQLLETFLLASNAIVAEMTLGQKFEADDPAMKLVNAIVKKLIEDGIIQGVEFLFPAMERLADLVPASSSLIRKREAVMKDESVEPQCLCDAYIKEKRQAEKAGDFETFKEHQIIRVTMEFFLAGTDTTARSMEWLLLYMAFYPEVQDRVQNELDSVVGQSRRPRMQDRTELHYTSAVIDETYRKASLVGTGVFHRSVEDATFHGYRIPSDAIIIPLVYGVHHRAEYWERPNEFYPEHFLDDEGRYRSSPYLIPFLIGRRSCVGESLARMEIFLFFTAIMQRYRVRPEPEFAARKEEILAGSIGAFVFPGDYQVTMDRR</sequence>
<evidence type="ECO:0000313" key="13">
    <source>
        <dbReference type="Proteomes" id="UP000095280"/>
    </source>
</evidence>
<dbReference type="GO" id="GO:0016712">
    <property type="term" value="F:oxidoreductase activity, acting on paired donors, with incorporation or reduction of molecular oxygen, reduced flavin or flavoprotein as one donor, and incorporation of one atom of oxygen"/>
    <property type="evidence" value="ECO:0007669"/>
    <property type="project" value="TreeGrafter"/>
</dbReference>
<evidence type="ECO:0000256" key="10">
    <source>
        <dbReference type="ARBA" id="ARBA00023004"/>
    </source>
</evidence>
<keyword evidence="6" id="KW-0479">Metal-binding</keyword>
<dbReference type="GO" id="GO:0006805">
    <property type="term" value="P:xenobiotic metabolic process"/>
    <property type="evidence" value="ECO:0007669"/>
    <property type="project" value="TreeGrafter"/>
</dbReference>
<evidence type="ECO:0000256" key="9">
    <source>
        <dbReference type="ARBA" id="ARBA00023002"/>
    </source>
</evidence>
<dbReference type="PRINTS" id="PR00463">
    <property type="entry name" value="EP450I"/>
</dbReference>
<evidence type="ECO:0000256" key="4">
    <source>
        <dbReference type="ARBA" id="ARBA00010617"/>
    </source>
</evidence>
<keyword evidence="8" id="KW-0492">Microsome</keyword>
<dbReference type="AlphaFoldDB" id="A0A1I8I8D7"/>
<dbReference type="PANTHER" id="PTHR24300">
    <property type="entry name" value="CYTOCHROME P450 508A4-RELATED"/>
    <property type="match status" value="1"/>
</dbReference>
<keyword evidence="11" id="KW-0503">Monooxygenase</keyword>
<organism evidence="13 14">
    <name type="scientific">Macrostomum lignano</name>
    <dbReference type="NCBI Taxonomy" id="282301"/>
    <lineage>
        <taxon>Eukaryota</taxon>
        <taxon>Metazoa</taxon>
        <taxon>Spiralia</taxon>
        <taxon>Lophotrochozoa</taxon>
        <taxon>Platyhelminthes</taxon>
        <taxon>Rhabditophora</taxon>
        <taxon>Macrostomorpha</taxon>
        <taxon>Macrostomida</taxon>
        <taxon>Macrostomidae</taxon>
        <taxon>Macrostomum</taxon>
    </lineage>
</organism>
<dbReference type="GO" id="GO:0020037">
    <property type="term" value="F:heme binding"/>
    <property type="evidence" value="ECO:0007669"/>
    <property type="project" value="InterPro"/>
</dbReference>
<dbReference type="FunFam" id="1.10.630.10:FF:000238">
    <property type="entry name" value="Cytochrome P450 2A6"/>
    <property type="match status" value="1"/>
</dbReference>
<evidence type="ECO:0000313" key="14">
    <source>
        <dbReference type="WBParaSite" id="maker-uti_cns_0010534-snap-gene-0.2-mRNA-1"/>
    </source>
</evidence>
<evidence type="ECO:0000256" key="7">
    <source>
        <dbReference type="ARBA" id="ARBA00022824"/>
    </source>
</evidence>
<dbReference type="SUPFAM" id="SSF48264">
    <property type="entry name" value="Cytochrome P450"/>
    <property type="match status" value="3"/>
</dbReference>
<comment type="similarity">
    <text evidence="4">Belongs to the cytochrome P450 family.</text>
</comment>
<accession>A0A1I8I8D7</accession>
<keyword evidence="10" id="KW-0408">Iron</keyword>
<dbReference type="GO" id="GO:0006082">
    <property type="term" value="P:organic acid metabolic process"/>
    <property type="evidence" value="ECO:0007669"/>
    <property type="project" value="TreeGrafter"/>
</dbReference>
<dbReference type="Proteomes" id="UP000095280">
    <property type="component" value="Unplaced"/>
</dbReference>
<dbReference type="WBParaSite" id="maker-uti_cns_0010534-snap-gene-0.2-mRNA-1">
    <property type="protein sequence ID" value="maker-uti_cns_0010534-snap-gene-0.2-mRNA-1"/>
    <property type="gene ID" value="maker-uti_cns_0010534-snap-gene-0.2"/>
</dbReference>
<dbReference type="Gene3D" id="1.10.630.10">
    <property type="entry name" value="Cytochrome P450"/>
    <property type="match status" value="3"/>
</dbReference>
<evidence type="ECO:0000256" key="12">
    <source>
        <dbReference type="ARBA" id="ARBA00023136"/>
    </source>
</evidence>
<dbReference type="InterPro" id="IPR036396">
    <property type="entry name" value="Cyt_P450_sf"/>
</dbReference>
<name>A0A1I8I8D7_9PLAT</name>
<keyword evidence="7" id="KW-0256">Endoplasmic reticulum</keyword>
<evidence type="ECO:0000256" key="6">
    <source>
        <dbReference type="ARBA" id="ARBA00022723"/>
    </source>
</evidence>
<evidence type="ECO:0000256" key="8">
    <source>
        <dbReference type="ARBA" id="ARBA00022848"/>
    </source>
</evidence>
<dbReference type="Pfam" id="PF00067">
    <property type="entry name" value="p450"/>
    <property type="match status" value="3"/>
</dbReference>
<keyword evidence="5" id="KW-0349">Heme</keyword>
<evidence type="ECO:0000256" key="1">
    <source>
        <dbReference type="ARBA" id="ARBA00001971"/>
    </source>
</evidence>
<dbReference type="InterPro" id="IPR002401">
    <property type="entry name" value="Cyt_P450_E_grp-I"/>
</dbReference>
<dbReference type="InterPro" id="IPR050182">
    <property type="entry name" value="Cytochrome_P450_fam2"/>
</dbReference>
<comment type="subcellular location">
    <subcellularLocation>
        <location evidence="3">Endoplasmic reticulum membrane</location>
        <topology evidence="3">Peripheral membrane protein</topology>
    </subcellularLocation>
    <subcellularLocation>
        <location evidence="2">Microsome membrane</location>
        <topology evidence="2">Peripheral membrane protein</topology>
    </subcellularLocation>
</comment>
<protein>
    <submittedName>
        <fullName evidence="14">Cytochrome</fullName>
    </submittedName>
</protein>
<dbReference type="InterPro" id="IPR001128">
    <property type="entry name" value="Cyt_P450"/>
</dbReference>
<keyword evidence="12" id="KW-0472">Membrane</keyword>
<dbReference type="PANTHER" id="PTHR24300:SF403">
    <property type="entry name" value="CYTOCHROME P450 306A1"/>
    <property type="match status" value="1"/>
</dbReference>
<evidence type="ECO:0000256" key="11">
    <source>
        <dbReference type="ARBA" id="ARBA00023033"/>
    </source>
</evidence>
<evidence type="ECO:0000256" key="3">
    <source>
        <dbReference type="ARBA" id="ARBA00004406"/>
    </source>
</evidence>
<evidence type="ECO:0000256" key="5">
    <source>
        <dbReference type="ARBA" id="ARBA00022617"/>
    </source>
</evidence>
<reference evidence="14" key="1">
    <citation type="submission" date="2016-11" db="UniProtKB">
        <authorList>
            <consortium name="WormBaseParasite"/>
        </authorList>
    </citation>
    <scope>IDENTIFICATION</scope>
</reference>
<keyword evidence="9" id="KW-0560">Oxidoreductase</keyword>
<dbReference type="FunFam" id="1.10.630.10:FF:000036">
    <property type="entry name" value="CYtochrome P450 family"/>
    <property type="match status" value="1"/>
</dbReference>